<dbReference type="FunFam" id="2.30.180.10:FF:000032">
    <property type="entry name" value="Fasciclin domain-containing protein, putative"/>
    <property type="match status" value="1"/>
</dbReference>
<dbReference type="InterPro" id="IPR000782">
    <property type="entry name" value="FAS1_domain"/>
</dbReference>
<dbReference type="InterPro" id="IPR036378">
    <property type="entry name" value="FAS1_dom_sf"/>
</dbReference>
<dbReference type="InterPro" id="IPR050904">
    <property type="entry name" value="Adhesion/Biosynth-related"/>
</dbReference>
<dbReference type="GO" id="GO:0005615">
    <property type="term" value="C:extracellular space"/>
    <property type="evidence" value="ECO:0007669"/>
    <property type="project" value="TreeGrafter"/>
</dbReference>
<dbReference type="Proteomes" id="UP000015388">
    <property type="component" value="Chromosome"/>
</dbReference>
<dbReference type="HOGENOM" id="CLU_031281_4_0_11"/>
<keyword evidence="4" id="KW-1185">Reference proteome</keyword>
<sequence length="200" mass="20787">MAACAEDGTTTEDTTTEETTATETTEATETETTEADTAEETTTEETTTEETDAAAAEGEDVVDTAVSAGSFTTLVTAVQAAGLEETLRGEGPFTVFAPTDEAFETLPEGTLDELLADPEGDLSEILQYHVVAGEVFAADVLEMDGETVETVQGGTFTIEVDGEQVVLLDTAGNRINVVDTDVEASNGVIHVLDGVLSPTP</sequence>
<feature type="domain" description="FAS1" evidence="2">
    <location>
        <begin position="58"/>
        <end position="196"/>
    </location>
</feature>
<name>S5SRC4_9CORY</name>
<dbReference type="SMART" id="SM00554">
    <property type="entry name" value="FAS1"/>
    <property type="match status" value="1"/>
</dbReference>
<dbReference type="EMBL" id="CP003924">
    <property type="protein sequence ID" value="AGS33527.1"/>
    <property type="molecule type" value="Genomic_DNA"/>
</dbReference>
<dbReference type="Pfam" id="PF02469">
    <property type="entry name" value="Fasciclin"/>
    <property type="match status" value="1"/>
</dbReference>
<proteinExistence type="predicted"/>
<evidence type="ECO:0000259" key="2">
    <source>
        <dbReference type="PROSITE" id="PS50213"/>
    </source>
</evidence>
<feature type="region of interest" description="Disordered" evidence="1">
    <location>
        <begin position="1"/>
        <end position="57"/>
    </location>
</feature>
<dbReference type="KEGG" id="cmd:B841_00220"/>
<dbReference type="Gene3D" id="2.30.180.10">
    <property type="entry name" value="FAS1 domain"/>
    <property type="match status" value="1"/>
</dbReference>
<protein>
    <recommendedName>
        <fullName evidence="2">FAS1 domain-containing protein</fullName>
    </recommendedName>
</protein>
<feature type="compositionally biased region" description="Acidic residues" evidence="1">
    <location>
        <begin position="26"/>
        <end position="57"/>
    </location>
</feature>
<accession>S5SRC4</accession>
<dbReference type="PANTHER" id="PTHR10900:SF77">
    <property type="entry name" value="FI19380P1"/>
    <property type="match status" value="1"/>
</dbReference>
<dbReference type="PROSITE" id="PS50213">
    <property type="entry name" value="FAS1"/>
    <property type="match status" value="1"/>
</dbReference>
<organism evidence="3 4">
    <name type="scientific">Corynebacterium maris DSM 45190</name>
    <dbReference type="NCBI Taxonomy" id="1224163"/>
    <lineage>
        <taxon>Bacteria</taxon>
        <taxon>Bacillati</taxon>
        <taxon>Actinomycetota</taxon>
        <taxon>Actinomycetes</taxon>
        <taxon>Mycobacteriales</taxon>
        <taxon>Corynebacteriaceae</taxon>
        <taxon>Corynebacterium</taxon>
    </lineage>
</organism>
<evidence type="ECO:0000313" key="3">
    <source>
        <dbReference type="EMBL" id="AGS33527.1"/>
    </source>
</evidence>
<evidence type="ECO:0000256" key="1">
    <source>
        <dbReference type="SAM" id="MobiDB-lite"/>
    </source>
</evidence>
<dbReference type="SUPFAM" id="SSF82153">
    <property type="entry name" value="FAS1 domain"/>
    <property type="match status" value="1"/>
</dbReference>
<dbReference type="PATRIC" id="fig|1224163.3.peg.43"/>
<dbReference type="eggNOG" id="COG2335">
    <property type="taxonomic scope" value="Bacteria"/>
</dbReference>
<reference evidence="3 4" key="1">
    <citation type="submission" date="2012-11" db="EMBL/GenBank/DDBJ databases">
        <title>The complete genome sequence of Corynebacterium maris Coryn-1 (=DSM 45190).</title>
        <authorList>
            <person name="Schaffert L."/>
            <person name="Albersmeier A."/>
            <person name="Kalinowski J."/>
            <person name="Ruckert C."/>
        </authorList>
    </citation>
    <scope>NUCLEOTIDE SEQUENCE [LARGE SCALE GENOMIC DNA]</scope>
    <source>
        <strain evidence="4">Coryn-1</strain>
    </source>
</reference>
<evidence type="ECO:0000313" key="4">
    <source>
        <dbReference type="Proteomes" id="UP000015388"/>
    </source>
</evidence>
<feature type="compositionally biased region" description="Low complexity" evidence="1">
    <location>
        <begin position="1"/>
        <end position="25"/>
    </location>
</feature>
<gene>
    <name evidence="3" type="ORF">B841_00220</name>
</gene>
<dbReference type="AlphaFoldDB" id="S5SRC4"/>
<dbReference type="PANTHER" id="PTHR10900">
    <property type="entry name" value="PERIOSTIN-RELATED"/>
    <property type="match status" value="1"/>
</dbReference>